<evidence type="ECO:0000259" key="13">
    <source>
        <dbReference type="PROSITE" id="PS50071"/>
    </source>
</evidence>
<evidence type="ECO:0000259" key="14">
    <source>
        <dbReference type="PROSITE" id="PS51057"/>
    </source>
</evidence>
<name>A0A8B7PLC1_HYAAZ</name>
<keyword evidence="6 10" id="KW-0238">DNA-binding</keyword>
<dbReference type="PROSITE" id="PS00027">
    <property type="entry name" value="HOMEOBOX_1"/>
    <property type="match status" value="1"/>
</dbReference>
<feature type="compositionally biased region" description="Polar residues" evidence="12">
    <location>
        <begin position="156"/>
        <end position="165"/>
    </location>
</feature>
<evidence type="ECO:0000256" key="10">
    <source>
        <dbReference type="PROSITE-ProRule" id="PRU00108"/>
    </source>
</evidence>
<sequence length="898" mass="96566">MSEPHESPNQINHHSNDEDECGHLALGNTGNNITNKNTNSINNNTIDTNNKNLGSDNIKIQRSNINDKTMSSINKIDTNTSGADMSEARGDVTSSADVGIDAGRAAFALHAFHKRSSLPFTPSVPDLAPISSLGEEKNNLIEDSHNSVAIERENTSRTSSPQVVQSPDRSPRPSSDKPMSISMDKSPRNQSLSMSPKSFHSPCDRTSEPNSPILACPETATIPPTSVPLNLCRMPSALPLSLPAITPSNLVLRNSFENINNHGFQNNSGPQNNPGSQNNPGPPNNLVQFPPGLLAPTASQMSQVPATSLSSLVSSPAGGAALTALRQYELATQLVSQQGAVTKLLGSLRPPGMIGGSKPKVATPQVVNKIEGYKRENPTIFAWEIREKLIADGVCTNSTAPSVSSINRILRNRAAERAAADFARAAGYGLYNSYAAAAAAAFPWANPASLLASLPSGSAAAAGEGVDSAGDGQSSADPSANLHADSQGAAVNALRQPLPALTAASQMPFSSPFPSLVPSSNDSRFRRNRTTFNADQLDELEKEFEKTHYPDLATREKMAAKTNLSEARVQVWFSNRRAKWRRHQQIGLNRPFSLDGDQDHHHQSPRSHSPYSEEGRLTPGDEEGTSLPSPSSSMCSRSPSRGITHGGEPSAHPLEDGALNLSTRPLMATTDHQSFMTATEHHPLTPQSQPFFARSRPTSTNFPSDAHFPAASSSSPPALIPTSSLLSRPQVHLSHDLTLTPLSHFNSVAQQMAAKFPALCQPGLSQAQALSLMSSLHLAQIQQAQKLGSDTTTVNANEEHESDVEVTDRVDIDDVWRKSPTHESDREDEQLSPSRNQKSSRSEDCEVQDLSVKRRRVELPREGIIAGQLDQSLTDPLASIQNNFMEIIRRNAAQAQCK</sequence>
<evidence type="ECO:0000256" key="9">
    <source>
        <dbReference type="ARBA" id="ARBA00023242"/>
    </source>
</evidence>
<dbReference type="InterPro" id="IPR043565">
    <property type="entry name" value="PAX_fam"/>
</dbReference>
<evidence type="ECO:0000256" key="12">
    <source>
        <dbReference type="SAM" id="MobiDB-lite"/>
    </source>
</evidence>
<dbReference type="Gene3D" id="1.10.10.60">
    <property type="entry name" value="Homeodomain-like"/>
    <property type="match status" value="1"/>
</dbReference>
<dbReference type="PANTHER" id="PTHR45636">
    <property type="entry name" value="PAIRED BOX PROTEIN PAX-6-RELATED-RELATED"/>
    <property type="match status" value="1"/>
</dbReference>
<dbReference type="OrthoDB" id="3225452at2759"/>
<dbReference type="GeneID" id="108682178"/>
<feature type="domain" description="Homeobox" evidence="13">
    <location>
        <begin position="523"/>
        <end position="583"/>
    </location>
</feature>
<feature type="DNA-binding region" description="Homeobox" evidence="10">
    <location>
        <begin position="525"/>
        <end position="584"/>
    </location>
</feature>
<gene>
    <name evidence="16" type="primary">LOC108682178</name>
</gene>
<evidence type="ECO:0000313" key="16">
    <source>
        <dbReference type="RefSeq" id="XP_018026790.1"/>
    </source>
</evidence>
<evidence type="ECO:0000256" key="5">
    <source>
        <dbReference type="ARBA" id="ARBA00023015"/>
    </source>
</evidence>
<dbReference type="InterPro" id="IPR017970">
    <property type="entry name" value="Homeobox_CS"/>
</dbReference>
<dbReference type="SUPFAM" id="SSF46689">
    <property type="entry name" value="Homeodomain-like"/>
    <property type="match status" value="2"/>
</dbReference>
<dbReference type="RefSeq" id="XP_018026790.1">
    <property type="nucleotide sequence ID" value="XM_018171301.1"/>
</dbReference>
<feature type="region of interest" description="Disordered" evidence="12">
    <location>
        <begin position="790"/>
        <end position="849"/>
    </location>
</feature>
<feature type="region of interest" description="Disordered" evidence="12">
    <location>
        <begin position="461"/>
        <end position="483"/>
    </location>
</feature>
<dbReference type="GO" id="GO:0000981">
    <property type="term" value="F:DNA-binding transcription factor activity, RNA polymerase II-specific"/>
    <property type="evidence" value="ECO:0007669"/>
    <property type="project" value="InterPro"/>
</dbReference>
<evidence type="ECO:0000256" key="11">
    <source>
        <dbReference type="RuleBase" id="RU000682"/>
    </source>
</evidence>
<dbReference type="PROSITE" id="PS50071">
    <property type="entry name" value="HOMEOBOX_2"/>
    <property type="match status" value="1"/>
</dbReference>
<dbReference type="CDD" id="cd00086">
    <property type="entry name" value="homeodomain"/>
    <property type="match status" value="1"/>
</dbReference>
<dbReference type="InterPro" id="IPR001523">
    <property type="entry name" value="Paired_dom"/>
</dbReference>
<dbReference type="InterPro" id="IPR009057">
    <property type="entry name" value="Homeodomain-like_sf"/>
</dbReference>
<feature type="region of interest" description="Disordered" evidence="12">
    <location>
        <begin position="1"/>
        <end position="28"/>
    </location>
</feature>
<feature type="region of interest" description="Disordered" evidence="12">
    <location>
        <begin position="150"/>
        <end position="217"/>
    </location>
</feature>
<keyword evidence="3" id="KW-0217">Developmental protein</keyword>
<protein>
    <submittedName>
        <fullName evidence="16">Nuclear pore complex protein DDB_G0274915 isoform X1</fullName>
    </submittedName>
</protein>
<comment type="subcellular location">
    <subcellularLocation>
        <location evidence="1 10 11">Nucleus</location>
    </subcellularLocation>
</comment>
<dbReference type="PANTHER" id="PTHR45636:SF50">
    <property type="entry name" value="EYEGONE, ISOFORM A-RELATED"/>
    <property type="match status" value="1"/>
</dbReference>
<evidence type="ECO:0000256" key="2">
    <source>
        <dbReference type="ARBA" id="ARBA00005733"/>
    </source>
</evidence>
<dbReference type="SMART" id="SM00389">
    <property type="entry name" value="HOX"/>
    <property type="match status" value="1"/>
</dbReference>
<evidence type="ECO:0000256" key="1">
    <source>
        <dbReference type="ARBA" id="ARBA00004123"/>
    </source>
</evidence>
<keyword evidence="15" id="KW-1185">Reference proteome</keyword>
<dbReference type="AlphaFoldDB" id="A0A8B7PLC1"/>
<dbReference type="FunFam" id="1.10.10.60:FF:000307">
    <property type="entry name" value="Eyegone, isoform A"/>
    <property type="match status" value="1"/>
</dbReference>
<dbReference type="SMART" id="SM00351">
    <property type="entry name" value="PAX"/>
    <property type="match status" value="1"/>
</dbReference>
<evidence type="ECO:0000256" key="8">
    <source>
        <dbReference type="ARBA" id="ARBA00023163"/>
    </source>
</evidence>
<feature type="compositionally biased region" description="Low complexity" evidence="12">
    <location>
        <begin position="461"/>
        <end position="472"/>
    </location>
</feature>
<feature type="region of interest" description="Disordered" evidence="12">
    <location>
        <begin position="261"/>
        <end position="293"/>
    </location>
</feature>
<evidence type="ECO:0000256" key="3">
    <source>
        <dbReference type="ARBA" id="ARBA00022473"/>
    </source>
</evidence>
<dbReference type="Pfam" id="PF00292">
    <property type="entry name" value="PAX"/>
    <property type="match status" value="1"/>
</dbReference>
<evidence type="ECO:0000256" key="7">
    <source>
        <dbReference type="ARBA" id="ARBA00023155"/>
    </source>
</evidence>
<feature type="domain" description="Paired" evidence="14">
    <location>
        <begin position="292"/>
        <end position="413"/>
    </location>
</feature>
<dbReference type="Gene3D" id="1.10.10.10">
    <property type="entry name" value="Winged helix-like DNA-binding domain superfamily/Winged helix DNA-binding domain"/>
    <property type="match status" value="1"/>
</dbReference>
<feature type="compositionally biased region" description="Polar residues" evidence="12">
    <location>
        <begin position="188"/>
        <end position="198"/>
    </location>
</feature>
<keyword evidence="7 10" id="KW-0371">Homeobox</keyword>
<dbReference type="KEGG" id="hazt:108682178"/>
<dbReference type="FunFam" id="1.10.10.10:FF:000003">
    <property type="entry name" value="Paired box protein Pax-6"/>
    <property type="match status" value="1"/>
</dbReference>
<evidence type="ECO:0000256" key="6">
    <source>
        <dbReference type="ARBA" id="ARBA00023125"/>
    </source>
</evidence>
<feature type="compositionally biased region" description="Low complexity" evidence="12">
    <location>
        <begin position="626"/>
        <end position="640"/>
    </location>
</feature>
<dbReference type="InterPro" id="IPR036388">
    <property type="entry name" value="WH-like_DNA-bd_sf"/>
</dbReference>
<dbReference type="Pfam" id="PF00046">
    <property type="entry name" value="Homeodomain"/>
    <property type="match status" value="1"/>
</dbReference>
<evidence type="ECO:0000256" key="4">
    <source>
        <dbReference type="ARBA" id="ARBA00022724"/>
    </source>
</evidence>
<reference evidence="16" key="1">
    <citation type="submission" date="2025-08" db="UniProtKB">
        <authorList>
            <consortium name="RefSeq"/>
        </authorList>
    </citation>
    <scope>IDENTIFICATION</scope>
    <source>
        <tissue evidence="16">Whole organism</tissue>
    </source>
</reference>
<feature type="compositionally biased region" description="Low complexity" evidence="12">
    <location>
        <begin position="265"/>
        <end position="279"/>
    </location>
</feature>
<keyword evidence="4" id="KW-0563">Paired box</keyword>
<accession>A0A8B7PLC1</accession>
<dbReference type="GO" id="GO:0005634">
    <property type="term" value="C:nucleus"/>
    <property type="evidence" value="ECO:0007669"/>
    <property type="project" value="UniProtKB-SubCell"/>
</dbReference>
<feature type="compositionally biased region" description="Basic and acidic residues" evidence="12">
    <location>
        <begin position="806"/>
        <end position="825"/>
    </location>
</feature>
<dbReference type="GO" id="GO:0000978">
    <property type="term" value="F:RNA polymerase II cis-regulatory region sequence-specific DNA binding"/>
    <property type="evidence" value="ECO:0007669"/>
    <property type="project" value="TreeGrafter"/>
</dbReference>
<feature type="region of interest" description="Disordered" evidence="12">
    <location>
        <begin position="589"/>
        <end position="657"/>
    </location>
</feature>
<evidence type="ECO:0000313" key="15">
    <source>
        <dbReference type="Proteomes" id="UP000694843"/>
    </source>
</evidence>
<keyword evidence="9 10" id="KW-0539">Nucleus</keyword>
<comment type="similarity">
    <text evidence="2">Belongs to the paired homeobox family.</text>
</comment>
<keyword evidence="8" id="KW-0804">Transcription</keyword>
<dbReference type="Proteomes" id="UP000694843">
    <property type="component" value="Unplaced"/>
</dbReference>
<keyword evidence="5" id="KW-0805">Transcription regulation</keyword>
<organism evidence="15 16">
    <name type="scientific">Hyalella azteca</name>
    <name type="common">Amphipod</name>
    <dbReference type="NCBI Taxonomy" id="294128"/>
    <lineage>
        <taxon>Eukaryota</taxon>
        <taxon>Metazoa</taxon>
        <taxon>Ecdysozoa</taxon>
        <taxon>Arthropoda</taxon>
        <taxon>Crustacea</taxon>
        <taxon>Multicrustacea</taxon>
        <taxon>Malacostraca</taxon>
        <taxon>Eumalacostraca</taxon>
        <taxon>Peracarida</taxon>
        <taxon>Amphipoda</taxon>
        <taxon>Senticaudata</taxon>
        <taxon>Talitrida</taxon>
        <taxon>Talitroidea</taxon>
        <taxon>Hyalellidae</taxon>
        <taxon>Hyalella</taxon>
    </lineage>
</organism>
<dbReference type="InterPro" id="IPR001356">
    <property type="entry name" value="HD"/>
</dbReference>
<proteinExistence type="inferred from homology"/>
<dbReference type="PROSITE" id="PS51057">
    <property type="entry name" value="PAIRED_2"/>
    <property type="match status" value="1"/>
</dbReference>